<dbReference type="Proteomes" id="UP001344658">
    <property type="component" value="Unassembled WGS sequence"/>
</dbReference>
<proteinExistence type="predicted"/>
<dbReference type="SUPFAM" id="SSF54909">
    <property type="entry name" value="Dimeric alpha+beta barrel"/>
    <property type="match status" value="1"/>
</dbReference>
<evidence type="ECO:0000313" key="3">
    <source>
        <dbReference type="Proteomes" id="UP001344658"/>
    </source>
</evidence>
<dbReference type="Pfam" id="PF02426">
    <property type="entry name" value="MIase"/>
    <property type="match status" value="1"/>
</dbReference>
<evidence type="ECO:0000259" key="1">
    <source>
        <dbReference type="Pfam" id="PF02426"/>
    </source>
</evidence>
<dbReference type="RefSeq" id="WP_330797453.1">
    <property type="nucleotide sequence ID" value="NZ_JAZEWV010000018.1"/>
</dbReference>
<comment type="caution">
    <text evidence="2">The sequence shown here is derived from an EMBL/GenBank/DDBJ whole genome shotgun (WGS) entry which is preliminary data.</text>
</comment>
<accession>A0ABU7PGS0</accession>
<dbReference type="InterPro" id="IPR011008">
    <property type="entry name" value="Dimeric_a/b-barrel"/>
</dbReference>
<organism evidence="2 3">
    <name type="scientific">Actinacidiphila polyblastidii</name>
    <dbReference type="NCBI Taxonomy" id="3110430"/>
    <lineage>
        <taxon>Bacteria</taxon>
        <taxon>Bacillati</taxon>
        <taxon>Actinomycetota</taxon>
        <taxon>Actinomycetes</taxon>
        <taxon>Kitasatosporales</taxon>
        <taxon>Streptomycetaceae</taxon>
        <taxon>Actinacidiphila</taxon>
    </lineage>
</organism>
<protein>
    <submittedName>
        <fullName evidence="2">Muconolactone Delta-isomerase family protein</fullName>
    </submittedName>
</protein>
<dbReference type="InterPro" id="IPR026029">
    <property type="entry name" value="MLI_dom"/>
</dbReference>
<dbReference type="EMBL" id="JAZEWV010000018">
    <property type="protein sequence ID" value="MEE4544452.1"/>
    <property type="molecule type" value="Genomic_DNA"/>
</dbReference>
<dbReference type="Gene3D" id="3.30.70.1060">
    <property type="entry name" value="Dimeric alpha+beta barrel"/>
    <property type="match status" value="1"/>
</dbReference>
<evidence type="ECO:0000313" key="2">
    <source>
        <dbReference type="EMBL" id="MEE4544452.1"/>
    </source>
</evidence>
<reference evidence="2 3" key="1">
    <citation type="submission" date="2023-12" db="EMBL/GenBank/DDBJ databases">
        <title>Streptomyces sp. V4-01.</title>
        <authorList>
            <person name="Somphong A."/>
            <person name="Phongsopitanun W."/>
        </authorList>
    </citation>
    <scope>NUCLEOTIDE SEQUENCE [LARGE SCALE GENOMIC DNA]</scope>
    <source>
        <strain evidence="2 3">V4-01</strain>
    </source>
</reference>
<gene>
    <name evidence="2" type="ORF">V2S66_21040</name>
</gene>
<name>A0ABU7PGS0_9ACTN</name>
<sequence>MEFLVDMVTTVPEGASEDDVARMRGREAARSRELAAQGSLRRLWRPPLAPGEWRTWGLFRAEDAERLEEVLASMPLRAWRQDTVTPLAPHPNDPGR</sequence>
<feature type="domain" description="Muconolactone isomerase" evidence="1">
    <location>
        <begin position="1"/>
        <end position="93"/>
    </location>
</feature>
<keyword evidence="3" id="KW-1185">Reference proteome</keyword>